<dbReference type="InterPro" id="IPR018960">
    <property type="entry name" value="DUF1990"/>
</dbReference>
<feature type="domain" description="DUF1990" evidence="1">
    <location>
        <begin position="56"/>
        <end position="175"/>
    </location>
</feature>
<dbReference type="RefSeq" id="WP_143785815.1">
    <property type="nucleotide sequence ID" value="NZ_FUZU01000002.1"/>
</dbReference>
<evidence type="ECO:0000259" key="1">
    <source>
        <dbReference type="Pfam" id="PF09348"/>
    </source>
</evidence>
<evidence type="ECO:0000313" key="3">
    <source>
        <dbReference type="Proteomes" id="UP000190961"/>
    </source>
</evidence>
<proteinExistence type="predicted"/>
<sequence length="195" mass="22558">MQIYIADQKNNFDRYLKILMTKPVIAYNREKLIEKIMQIHIADARSLDEVNLDFLFGYKIFPENILTSKTQWDTELRTIAVGDTILQQPFLPPLKFPSLKVVFGVRINSIIREPTRQGFSYETIEGHVEKGISTFTLEERKDGLFFAIHTFSEPGSWLTKLAGAVFTLLYQAFCTQQALKNVKRQINLQLRVPKS</sequence>
<dbReference type="OrthoDB" id="120660at2"/>
<dbReference type="AlphaFoldDB" id="A0A1T5LRY7"/>
<name>A0A1T5LRY7_9BACT</name>
<gene>
    <name evidence="2" type="ORF">SAMN05660236_3807</name>
</gene>
<dbReference type="Pfam" id="PF09348">
    <property type="entry name" value="DUF1990"/>
    <property type="match status" value="1"/>
</dbReference>
<dbReference type="Proteomes" id="UP000190961">
    <property type="component" value="Unassembled WGS sequence"/>
</dbReference>
<protein>
    <recommendedName>
        <fullName evidence="1">DUF1990 domain-containing protein</fullName>
    </recommendedName>
</protein>
<organism evidence="2 3">
    <name type="scientific">Ohtaekwangia koreensis</name>
    <dbReference type="NCBI Taxonomy" id="688867"/>
    <lineage>
        <taxon>Bacteria</taxon>
        <taxon>Pseudomonadati</taxon>
        <taxon>Bacteroidota</taxon>
        <taxon>Cytophagia</taxon>
        <taxon>Cytophagales</taxon>
        <taxon>Fulvivirgaceae</taxon>
        <taxon>Ohtaekwangia</taxon>
    </lineage>
</organism>
<accession>A0A1T5LRY7</accession>
<keyword evidence="3" id="KW-1185">Reference proteome</keyword>
<evidence type="ECO:0000313" key="2">
    <source>
        <dbReference type="EMBL" id="SKC78757.1"/>
    </source>
</evidence>
<reference evidence="2 3" key="1">
    <citation type="submission" date="2017-02" db="EMBL/GenBank/DDBJ databases">
        <authorList>
            <person name="Peterson S.W."/>
        </authorList>
    </citation>
    <scope>NUCLEOTIDE SEQUENCE [LARGE SCALE GENOMIC DNA]</scope>
    <source>
        <strain evidence="2 3">DSM 25262</strain>
    </source>
</reference>
<dbReference type="EMBL" id="FUZU01000002">
    <property type="protein sequence ID" value="SKC78757.1"/>
    <property type="molecule type" value="Genomic_DNA"/>
</dbReference>
<dbReference type="STRING" id="688867.SAMN05660236_3807"/>